<evidence type="ECO:0000259" key="1">
    <source>
        <dbReference type="Pfam" id="PF00561"/>
    </source>
</evidence>
<dbReference type="InterPro" id="IPR000073">
    <property type="entry name" value="AB_hydrolase_1"/>
</dbReference>
<evidence type="ECO:0000313" key="3">
    <source>
        <dbReference type="Proteomes" id="UP000027142"/>
    </source>
</evidence>
<dbReference type="InterPro" id="IPR029058">
    <property type="entry name" value="AB_hydrolase_fold"/>
</dbReference>
<dbReference type="KEGG" id="ble:BleG1_0520"/>
<dbReference type="OrthoDB" id="9805423at2"/>
<feature type="domain" description="AB hydrolase-1" evidence="1">
    <location>
        <begin position="21"/>
        <end position="243"/>
    </location>
</feature>
<protein>
    <recommendedName>
        <fullName evidence="1">AB hydrolase-1 domain-containing protein</fullName>
    </recommendedName>
</protein>
<dbReference type="PANTHER" id="PTHR43433:SF5">
    <property type="entry name" value="AB HYDROLASE-1 DOMAIN-CONTAINING PROTEIN"/>
    <property type="match status" value="1"/>
</dbReference>
<dbReference type="Proteomes" id="UP000027142">
    <property type="component" value="Chromosome"/>
</dbReference>
<sequence>MPFFAHNDSEIYYEVAGSGDAILFTHGASWDHAQWRPQVEELSNDYKTIVWDVRGHGKSTLPDRKVDSEEFSSDLIALLQHLGIKQAHLCGLSMGGHISLQTAIRYPSYVQSLLLIGTPFTNTYNWFEKLAIPLNRLSSRFIPMSLMASIQAKTLSTFNKNNADYIKKSVHSIPHKQWVRIWDAVSRMESKEDLHKVSCPTLILQGDHDTMTARQQKEMANKIPQATLVYIENAHHATNLDNPVQVNKQIMKHLVSLERF</sequence>
<dbReference type="InterPro" id="IPR050471">
    <property type="entry name" value="AB_hydrolase"/>
</dbReference>
<dbReference type="GO" id="GO:0004806">
    <property type="term" value="F:triacylglycerol lipase activity"/>
    <property type="evidence" value="ECO:0007669"/>
    <property type="project" value="TreeGrafter"/>
</dbReference>
<dbReference type="EMBL" id="CP003923">
    <property type="protein sequence ID" value="AIC93128.1"/>
    <property type="molecule type" value="Genomic_DNA"/>
</dbReference>
<dbReference type="STRING" id="1246626.BleG1_0520"/>
<evidence type="ECO:0000313" key="2">
    <source>
        <dbReference type="EMBL" id="AIC93128.1"/>
    </source>
</evidence>
<dbReference type="eggNOG" id="COG0596">
    <property type="taxonomic scope" value="Bacteria"/>
</dbReference>
<organism evidence="2 3">
    <name type="scientific">Shouchella lehensis G1</name>
    <dbReference type="NCBI Taxonomy" id="1246626"/>
    <lineage>
        <taxon>Bacteria</taxon>
        <taxon>Bacillati</taxon>
        <taxon>Bacillota</taxon>
        <taxon>Bacilli</taxon>
        <taxon>Bacillales</taxon>
        <taxon>Bacillaceae</taxon>
        <taxon>Shouchella</taxon>
    </lineage>
</organism>
<dbReference type="Pfam" id="PF00561">
    <property type="entry name" value="Abhydrolase_1"/>
    <property type="match status" value="1"/>
</dbReference>
<name>A0A060LXX1_9BACI</name>
<dbReference type="HOGENOM" id="CLU_020336_50_1_9"/>
<dbReference type="GO" id="GO:0046503">
    <property type="term" value="P:glycerolipid catabolic process"/>
    <property type="evidence" value="ECO:0007669"/>
    <property type="project" value="TreeGrafter"/>
</dbReference>
<gene>
    <name evidence="2" type="ORF">BleG1_0520</name>
</gene>
<accession>A0A060LXX1</accession>
<dbReference type="Gene3D" id="3.40.50.1820">
    <property type="entry name" value="alpha/beta hydrolase"/>
    <property type="match status" value="1"/>
</dbReference>
<reference evidence="2 3" key="1">
    <citation type="journal article" date="2014" name="Gene">
        <title>A comparative genomic analysis of the alkalitolerant soil bacterium Bacillus lehensis G1.</title>
        <authorList>
            <person name="Noor Y.M."/>
            <person name="Samsulrizal N.H."/>
            <person name="Jema'on N.A."/>
            <person name="Low K.O."/>
            <person name="Ramli A.N."/>
            <person name="Alias N.I."/>
            <person name="Damis S.I."/>
            <person name="Fuzi S.F."/>
            <person name="Isa M.N."/>
            <person name="Murad A.M."/>
            <person name="Raih M.F."/>
            <person name="Bakar F.D."/>
            <person name="Najimudin N."/>
            <person name="Mahadi N.M."/>
            <person name="Illias R.M."/>
        </authorList>
    </citation>
    <scope>NUCLEOTIDE SEQUENCE [LARGE SCALE GENOMIC DNA]</scope>
    <source>
        <strain evidence="2 3">G1</strain>
    </source>
</reference>
<dbReference type="SUPFAM" id="SSF53474">
    <property type="entry name" value="alpha/beta-Hydrolases"/>
    <property type="match status" value="1"/>
</dbReference>
<dbReference type="PRINTS" id="PR00111">
    <property type="entry name" value="ABHYDROLASE"/>
</dbReference>
<proteinExistence type="predicted"/>
<dbReference type="AlphaFoldDB" id="A0A060LXX1"/>
<keyword evidence="3" id="KW-1185">Reference proteome</keyword>
<dbReference type="PANTHER" id="PTHR43433">
    <property type="entry name" value="HYDROLASE, ALPHA/BETA FOLD FAMILY PROTEIN"/>
    <property type="match status" value="1"/>
</dbReference>
<dbReference type="RefSeq" id="WP_038476795.1">
    <property type="nucleotide sequence ID" value="NZ_CP003923.1"/>
</dbReference>
<dbReference type="PATRIC" id="fig|1246626.3.peg.510"/>